<evidence type="ECO:0000256" key="10">
    <source>
        <dbReference type="ARBA" id="ARBA00022679"/>
    </source>
</evidence>
<evidence type="ECO:0000256" key="16">
    <source>
        <dbReference type="ARBA" id="ARBA00023209"/>
    </source>
</evidence>
<dbReference type="EMBL" id="REFJ01000005">
    <property type="protein sequence ID" value="RMA78677.1"/>
    <property type="molecule type" value="Genomic_DNA"/>
</dbReference>
<comment type="pathway">
    <text evidence="3 18">Phospholipid metabolism; CDP-diacylglycerol biosynthesis; CDP-diacylglycerol from sn-glycerol 3-phosphate: step 3/3.</text>
</comment>
<feature type="transmembrane region" description="Helical" evidence="19">
    <location>
        <begin position="33"/>
        <end position="49"/>
    </location>
</feature>
<keyword evidence="8" id="KW-1003">Cell membrane</keyword>
<keyword evidence="12 18" id="KW-0548">Nucleotidyltransferase</keyword>
<accession>A0A3M0A213</accession>
<dbReference type="EC" id="2.7.7.41" evidence="6 18"/>
<evidence type="ECO:0000256" key="19">
    <source>
        <dbReference type="SAM" id="Phobius"/>
    </source>
</evidence>
<proteinExistence type="inferred from homology"/>
<evidence type="ECO:0000256" key="7">
    <source>
        <dbReference type="ARBA" id="ARBA00019373"/>
    </source>
</evidence>
<comment type="similarity">
    <text evidence="5 18">Belongs to the CDS family.</text>
</comment>
<keyword evidence="14" id="KW-0443">Lipid metabolism</keyword>
<comment type="pathway">
    <text evidence="4">Lipid metabolism.</text>
</comment>
<feature type="transmembrane region" description="Helical" evidence="19">
    <location>
        <begin position="56"/>
        <end position="72"/>
    </location>
</feature>
<evidence type="ECO:0000256" key="9">
    <source>
        <dbReference type="ARBA" id="ARBA00022516"/>
    </source>
</evidence>
<evidence type="ECO:0000256" key="12">
    <source>
        <dbReference type="ARBA" id="ARBA00022695"/>
    </source>
</evidence>
<feature type="transmembrane region" description="Helical" evidence="19">
    <location>
        <begin position="143"/>
        <end position="164"/>
    </location>
</feature>
<feature type="transmembrane region" description="Helical" evidence="19">
    <location>
        <begin position="115"/>
        <end position="137"/>
    </location>
</feature>
<reference evidence="20 21" key="1">
    <citation type="submission" date="2018-10" db="EMBL/GenBank/DDBJ databases">
        <title>Genomic Encyclopedia of Type Strains, Phase IV (KMG-IV): sequencing the most valuable type-strain genomes for metagenomic binning, comparative biology and taxonomic classification.</title>
        <authorList>
            <person name="Goeker M."/>
        </authorList>
    </citation>
    <scope>NUCLEOTIDE SEQUENCE [LARGE SCALE GENOMIC DNA]</scope>
    <source>
        <strain evidence="20 21">DSM 25080</strain>
    </source>
</reference>
<dbReference type="GO" id="GO:0016024">
    <property type="term" value="P:CDP-diacylglycerol biosynthetic process"/>
    <property type="evidence" value="ECO:0007669"/>
    <property type="project" value="UniProtKB-UniPathway"/>
</dbReference>
<evidence type="ECO:0000256" key="2">
    <source>
        <dbReference type="ARBA" id="ARBA00004651"/>
    </source>
</evidence>
<keyword evidence="15 19" id="KW-0472">Membrane</keyword>
<evidence type="ECO:0000256" key="13">
    <source>
        <dbReference type="ARBA" id="ARBA00022989"/>
    </source>
</evidence>
<evidence type="ECO:0000256" key="1">
    <source>
        <dbReference type="ARBA" id="ARBA00001698"/>
    </source>
</evidence>
<evidence type="ECO:0000256" key="17">
    <source>
        <dbReference type="ARBA" id="ARBA00023264"/>
    </source>
</evidence>
<keyword evidence="10 18" id="KW-0808">Transferase</keyword>
<evidence type="ECO:0000256" key="3">
    <source>
        <dbReference type="ARBA" id="ARBA00005119"/>
    </source>
</evidence>
<name>A0A3M0A213_9GAMM</name>
<evidence type="ECO:0000313" key="20">
    <source>
        <dbReference type="EMBL" id="RMA78677.1"/>
    </source>
</evidence>
<dbReference type="GO" id="GO:0005886">
    <property type="term" value="C:plasma membrane"/>
    <property type="evidence" value="ECO:0007669"/>
    <property type="project" value="UniProtKB-SubCell"/>
</dbReference>
<dbReference type="PROSITE" id="PS01315">
    <property type="entry name" value="CDS"/>
    <property type="match status" value="1"/>
</dbReference>
<keyword evidence="11 18" id="KW-0812">Transmembrane</keyword>
<evidence type="ECO:0000256" key="15">
    <source>
        <dbReference type="ARBA" id="ARBA00023136"/>
    </source>
</evidence>
<dbReference type="Pfam" id="PF01148">
    <property type="entry name" value="CTP_transf_1"/>
    <property type="match status" value="1"/>
</dbReference>
<sequence length="277" mass="30001">MLKQRVITAVVIAALFIAGVVYSNPLQGTLFLAVVWLLGAWEWAQLAAIANRWVKAVFVGFVALVMVALHWLTFDGLTSFDIEVVRTVFIGASLVWGVLFLWIQGYPSSATIWRHPVVVLTLGILVLVPAWYAMVLLKLEQNYAVILIAVLLMAVGNDTGAFAVGKTIGKHKLAKEVSPKKTWEGFFGGVVLGSIVGVLIGYLLGLSASEWKGWILATLAAIVGSVIGDLAESMFKRQAGVKDSGVLLPGHGGFLDRLDSLSAAFPLFALVYFFEFY</sequence>
<feature type="transmembrane region" description="Helical" evidence="19">
    <location>
        <begin position="84"/>
        <end position="103"/>
    </location>
</feature>
<evidence type="ECO:0000256" key="11">
    <source>
        <dbReference type="ARBA" id="ARBA00022692"/>
    </source>
</evidence>
<dbReference type="AlphaFoldDB" id="A0A3M0A213"/>
<evidence type="ECO:0000256" key="14">
    <source>
        <dbReference type="ARBA" id="ARBA00023098"/>
    </source>
</evidence>
<organism evidence="20 21">
    <name type="scientific">Umboniibacter marinipuniceus</name>
    <dbReference type="NCBI Taxonomy" id="569599"/>
    <lineage>
        <taxon>Bacteria</taxon>
        <taxon>Pseudomonadati</taxon>
        <taxon>Pseudomonadota</taxon>
        <taxon>Gammaproteobacteria</taxon>
        <taxon>Cellvibrionales</taxon>
        <taxon>Cellvibrionaceae</taxon>
        <taxon>Umboniibacter</taxon>
    </lineage>
</organism>
<dbReference type="PANTHER" id="PTHR46382:SF1">
    <property type="entry name" value="PHOSPHATIDATE CYTIDYLYLTRANSFERASE"/>
    <property type="match status" value="1"/>
</dbReference>
<evidence type="ECO:0000313" key="21">
    <source>
        <dbReference type="Proteomes" id="UP000267187"/>
    </source>
</evidence>
<feature type="transmembrane region" description="Helical" evidence="19">
    <location>
        <begin position="185"/>
        <end position="205"/>
    </location>
</feature>
<comment type="catalytic activity">
    <reaction evidence="1 18">
        <text>a 1,2-diacyl-sn-glycero-3-phosphate + CTP + H(+) = a CDP-1,2-diacyl-sn-glycerol + diphosphate</text>
        <dbReference type="Rhea" id="RHEA:16229"/>
        <dbReference type="ChEBI" id="CHEBI:15378"/>
        <dbReference type="ChEBI" id="CHEBI:33019"/>
        <dbReference type="ChEBI" id="CHEBI:37563"/>
        <dbReference type="ChEBI" id="CHEBI:58332"/>
        <dbReference type="ChEBI" id="CHEBI:58608"/>
        <dbReference type="EC" id="2.7.7.41"/>
    </reaction>
</comment>
<keyword evidence="16" id="KW-0594">Phospholipid biosynthesis</keyword>
<comment type="caution">
    <text evidence="20">The sequence shown here is derived from an EMBL/GenBank/DDBJ whole genome shotgun (WGS) entry which is preliminary data.</text>
</comment>
<dbReference type="OrthoDB" id="9799199at2"/>
<gene>
    <name evidence="20" type="ORF">DFR27_2008</name>
</gene>
<dbReference type="Proteomes" id="UP000267187">
    <property type="component" value="Unassembled WGS sequence"/>
</dbReference>
<comment type="subcellular location">
    <subcellularLocation>
        <location evidence="2">Cell membrane</location>
        <topology evidence="2">Multi-pass membrane protein</topology>
    </subcellularLocation>
</comment>
<keyword evidence="17" id="KW-1208">Phospholipid metabolism</keyword>
<dbReference type="UniPathway" id="UPA00557">
    <property type="reaction ID" value="UER00614"/>
</dbReference>
<dbReference type="GO" id="GO:0004605">
    <property type="term" value="F:phosphatidate cytidylyltransferase activity"/>
    <property type="evidence" value="ECO:0007669"/>
    <property type="project" value="UniProtKB-EC"/>
</dbReference>
<dbReference type="InterPro" id="IPR000374">
    <property type="entry name" value="PC_trans"/>
</dbReference>
<keyword evidence="13 19" id="KW-1133">Transmembrane helix</keyword>
<evidence type="ECO:0000256" key="18">
    <source>
        <dbReference type="RuleBase" id="RU003938"/>
    </source>
</evidence>
<protein>
    <recommendedName>
        <fullName evidence="7 18">Phosphatidate cytidylyltransferase</fullName>
        <ecNumber evidence="6 18">2.7.7.41</ecNumber>
    </recommendedName>
</protein>
<dbReference type="RefSeq" id="WP_121877329.1">
    <property type="nucleotide sequence ID" value="NZ_REFJ01000005.1"/>
</dbReference>
<evidence type="ECO:0000256" key="6">
    <source>
        <dbReference type="ARBA" id="ARBA00012487"/>
    </source>
</evidence>
<evidence type="ECO:0000256" key="8">
    <source>
        <dbReference type="ARBA" id="ARBA00022475"/>
    </source>
</evidence>
<evidence type="ECO:0000256" key="5">
    <source>
        <dbReference type="ARBA" id="ARBA00010185"/>
    </source>
</evidence>
<keyword evidence="21" id="KW-1185">Reference proteome</keyword>
<feature type="transmembrane region" description="Helical" evidence="19">
    <location>
        <begin position="211"/>
        <end position="231"/>
    </location>
</feature>
<evidence type="ECO:0000256" key="4">
    <source>
        <dbReference type="ARBA" id="ARBA00005189"/>
    </source>
</evidence>
<dbReference type="PANTHER" id="PTHR46382">
    <property type="entry name" value="PHOSPHATIDATE CYTIDYLYLTRANSFERASE"/>
    <property type="match status" value="1"/>
</dbReference>
<keyword evidence="9" id="KW-0444">Lipid biosynthesis</keyword>